<reference evidence="1" key="1">
    <citation type="submission" date="2019-08" db="EMBL/GenBank/DDBJ databases">
        <title>The improved chromosome-level genome for the pearl oyster Pinctada fucata martensii using PacBio sequencing and Hi-C.</title>
        <authorList>
            <person name="Zheng Z."/>
        </authorList>
    </citation>
    <scope>NUCLEOTIDE SEQUENCE</scope>
    <source>
        <strain evidence="1">ZZ-2019</strain>
        <tissue evidence="1">Adductor muscle</tissue>
    </source>
</reference>
<sequence length="87" mass="9914">MVNISVDEQIEVTSGDVIGVYYDYPYRGGVPYTACDPTQHVGEYDNTRRSKFAWNYDYFAPHGEAHQFYDSSSCMILSVKAHILILP</sequence>
<dbReference type="EMBL" id="VSWD01000005">
    <property type="protein sequence ID" value="KAK3103593.1"/>
    <property type="molecule type" value="Genomic_DNA"/>
</dbReference>
<evidence type="ECO:0000313" key="1">
    <source>
        <dbReference type="EMBL" id="KAK3103593.1"/>
    </source>
</evidence>
<protein>
    <submittedName>
        <fullName evidence="1">Uncharacterized protein</fullName>
    </submittedName>
</protein>
<proteinExistence type="predicted"/>
<comment type="caution">
    <text evidence="1">The sequence shown here is derived from an EMBL/GenBank/DDBJ whole genome shotgun (WGS) entry which is preliminary data.</text>
</comment>
<organism evidence="1 2">
    <name type="scientific">Pinctada imbricata</name>
    <name type="common">Atlantic pearl-oyster</name>
    <name type="synonym">Pinctada martensii</name>
    <dbReference type="NCBI Taxonomy" id="66713"/>
    <lineage>
        <taxon>Eukaryota</taxon>
        <taxon>Metazoa</taxon>
        <taxon>Spiralia</taxon>
        <taxon>Lophotrochozoa</taxon>
        <taxon>Mollusca</taxon>
        <taxon>Bivalvia</taxon>
        <taxon>Autobranchia</taxon>
        <taxon>Pteriomorphia</taxon>
        <taxon>Pterioida</taxon>
        <taxon>Pterioidea</taxon>
        <taxon>Pteriidae</taxon>
        <taxon>Pinctada</taxon>
    </lineage>
</organism>
<evidence type="ECO:0000313" key="2">
    <source>
        <dbReference type="Proteomes" id="UP001186944"/>
    </source>
</evidence>
<accession>A0AA89C8B1</accession>
<dbReference type="Proteomes" id="UP001186944">
    <property type="component" value="Unassembled WGS sequence"/>
</dbReference>
<dbReference type="AlphaFoldDB" id="A0AA89C8B1"/>
<keyword evidence="2" id="KW-1185">Reference proteome</keyword>
<gene>
    <name evidence="1" type="ORF">FSP39_020413</name>
</gene>
<name>A0AA89C8B1_PINIB</name>